<dbReference type="EMBL" id="AP022563">
    <property type="protein sequence ID" value="BBX17833.1"/>
    <property type="molecule type" value="Genomic_DNA"/>
</dbReference>
<evidence type="ECO:0000256" key="2">
    <source>
        <dbReference type="ARBA" id="ARBA00023136"/>
    </source>
</evidence>
<dbReference type="PANTHER" id="PTHR37042:SF4">
    <property type="entry name" value="OUTER MEMBRANE PROTEIN RV1973"/>
    <property type="match status" value="1"/>
</dbReference>
<reference evidence="4 5" key="1">
    <citation type="journal article" date="2019" name="Emerg. Microbes Infect.">
        <title>Comprehensive subspecies identification of 175 nontuberculous mycobacteria species based on 7547 genomic profiles.</title>
        <authorList>
            <person name="Matsumoto Y."/>
            <person name="Kinjo T."/>
            <person name="Motooka D."/>
            <person name="Nabeya D."/>
            <person name="Jung N."/>
            <person name="Uechi K."/>
            <person name="Horii T."/>
            <person name="Iida T."/>
            <person name="Fujita J."/>
            <person name="Nakamura S."/>
        </authorList>
    </citation>
    <scope>NUCLEOTIDE SEQUENCE [LARGE SCALE GENOMIC DNA]</scope>
    <source>
        <strain evidence="4 5">JCM 6396</strain>
    </source>
</reference>
<organism evidence="4 5">
    <name type="scientific">Mycolicibacterium duvalii</name>
    <dbReference type="NCBI Taxonomy" id="39688"/>
    <lineage>
        <taxon>Bacteria</taxon>
        <taxon>Bacillati</taxon>
        <taxon>Actinomycetota</taxon>
        <taxon>Actinomycetes</taxon>
        <taxon>Mycobacteriales</taxon>
        <taxon>Mycobacteriaceae</taxon>
        <taxon>Mycolicibacterium</taxon>
    </lineage>
</organism>
<dbReference type="PANTHER" id="PTHR37042">
    <property type="entry name" value="OUTER MEMBRANE PROTEIN RV1973"/>
    <property type="match status" value="1"/>
</dbReference>
<name>A0A7I7K194_9MYCO</name>
<evidence type="ECO:0008006" key="6">
    <source>
        <dbReference type="Google" id="ProtNLM"/>
    </source>
</evidence>
<gene>
    <name evidence="4" type="ORF">MDUV_26930</name>
</gene>
<evidence type="ECO:0000256" key="1">
    <source>
        <dbReference type="ARBA" id="ARBA00004370"/>
    </source>
</evidence>
<feature type="transmembrane region" description="Helical" evidence="3">
    <location>
        <begin position="20"/>
        <end position="41"/>
    </location>
</feature>
<proteinExistence type="predicted"/>
<evidence type="ECO:0000313" key="4">
    <source>
        <dbReference type="EMBL" id="BBX17833.1"/>
    </source>
</evidence>
<sequence>MLNQALVTTEARRRPRRRLIVTIVALLSAAAMAAASGYLAWSHQQVQADRQNRAEFAAAAKQVAITLMSVDADDPESGVQRILDNAVDPFRAEFASAADDFVRVSQDAKVTTKATADAAAVKSVDDDSAVVLVAATSTVTDAEGVAEPPRSWRLSVDLRRDGDRIKMSSVEFLS</sequence>
<accession>A0A7I7K194</accession>
<protein>
    <recommendedName>
        <fullName evidence="6">Mce associated membrane protein</fullName>
    </recommendedName>
</protein>
<dbReference type="GO" id="GO:0016020">
    <property type="term" value="C:membrane"/>
    <property type="evidence" value="ECO:0007669"/>
    <property type="project" value="UniProtKB-SubCell"/>
</dbReference>
<keyword evidence="3" id="KW-0812">Transmembrane</keyword>
<keyword evidence="5" id="KW-1185">Reference proteome</keyword>
<comment type="subcellular location">
    <subcellularLocation>
        <location evidence="1">Membrane</location>
    </subcellularLocation>
</comment>
<evidence type="ECO:0000313" key="5">
    <source>
        <dbReference type="Proteomes" id="UP000467006"/>
    </source>
</evidence>
<dbReference type="AlphaFoldDB" id="A0A7I7K194"/>
<dbReference type="Proteomes" id="UP000467006">
    <property type="component" value="Chromosome"/>
</dbReference>
<keyword evidence="3" id="KW-1133">Transmembrane helix</keyword>
<keyword evidence="2 3" id="KW-0472">Membrane</keyword>
<evidence type="ECO:0000256" key="3">
    <source>
        <dbReference type="SAM" id="Phobius"/>
    </source>
</evidence>
<dbReference type="KEGG" id="mdu:MDUV_26930"/>